<dbReference type="Proteomes" id="UP001597045">
    <property type="component" value="Unassembled WGS sequence"/>
</dbReference>
<protein>
    <submittedName>
        <fullName evidence="1">Uncharacterized protein</fullName>
    </submittedName>
</protein>
<reference evidence="2" key="1">
    <citation type="journal article" date="2019" name="Int. J. Syst. Evol. Microbiol.">
        <title>The Global Catalogue of Microorganisms (GCM) 10K type strain sequencing project: providing services to taxonomists for standard genome sequencing and annotation.</title>
        <authorList>
            <consortium name="The Broad Institute Genomics Platform"/>
            <consortium name="The Broad Institute Genome Sequencing Center for Infectious Disease"/>
            <person name="Wu L."/>
            <person name="Ma J."/>
        </authorList>
    </citation>
    <scope>NUCLEOTIDE SEQUENCE [LARGE SCALE GENOMIC DNA]</scope>
    <source>
        <strain evidence="2">JCM 31486</strain>
    </source>
</reference>
<evidence type="ECO:0000313" key="1">
    <source>
        <dbReference type="EMBL" id="MFD1051885.1"/>
    </source>
</evidence>
<dbReference type="EMBL" id="JBHTIS010003949">
    <property type="protein sequence ID" value="MFD1051885.1"/>
    <property type="molecule type" value="Genomic_DNA"/>
</dbReference>
<accession>A0ABW3MMT9</accession>
<name>A0ABW3MMT9_9PSEU</name>
<proteinExistence type="predicted"/>
<sequence>MAPYAVVARAAVDGGGLLVLMPEIMGVDLQTPAVVGGVNM</sequence>
<evidence type="ECO:0000313" key="2">
    <source>
        <dbReference type="Proteomes" id="UP001597045"/>
    </source>
</evidence>
<organism evidence="1 2">
    <name type="scientific">Kibdelosporangium lantanae</name>
    <dbReference type="NCBI Taxonomy" id="1497396"/>
    <lineage>
        <taxon>Bacteria</taxon>
        <taxon>Bacillati</taxon>
        <taxon>Actinomycetota</taxon>
        <taxon>Actinomycetes</taxon>
        <taxon>Pseudonocardiales</taxon>
        <taxon>Pseudonocardiaceae</taxon>
        <taxon>Kibdelosporangium</taxon>
    </lineage>
</organism>
<keyword evidence="2" id="KW-1185">Reference proteome</keyword>
<comment type="caution">
    <text evidence="1">The sequence shown here is derived from an EMBL/GenBank/DDBJ whole genome shotgun (WGS) entry which is preliminary data.</text>
</comment>
<gene>
    <name evidence="1" type="ORF">ACFQ1S_43160</name>
</gene>